<feature type="transmembrane region" description="Helical" evidence="7">
    <location>
        <begin position="110"/>
        <end position="127"/>
    </location>
</feature>
<feature type="transmembrane region" description="Helical" evidence="7">
    <location>
        <begin position="407"/>
        <end position="427"/>
    </location>
</feature>
<comment type="similarity">
    <text evidence="2">Belongs to the major facilitator superfamily. Sugar transporter (TC 2.A.1.1) family.</text>
</comment>
<dbReference type="InterPro" id="IPR020846">
    <property type="entry name" value="MFS_dom"/>
</dbReference>
<evidence type="ECO:0000313" key="9">
    <source>
        <dbReference type="EMBL" id="CAL1352131.1"/>
    </source>
</evidence>
<evidence type="ECO:0000259" key="8">
    <source>
        <dbReference type="PROSITE" id="PS50850"/>
    </source>
</evidence>
<protein>
    <recommendedName>
        <fullName evidence="8">Major facilitator superfamily (MFS) profile domain-containing protein</fullName>
    </recommendedName>
</protein>
<evidence type="ECO:0000256" key="7">
    <source>
        <dbReference type="SAM" id="Phobius"/>
    </source>
</evidence>
<dbReference type="GO" id="GO:0016020">
    <property type="term" value="C:membrane"/>
    <property type="evidence" value="ECO:0007669"/>
    <property type="project" value="UniProtKB-SubCell"/>
</dbReference>
<dbReference type="InterPro" id="IPR005828">
    <property type="entry name" value="MFS_sugar_transport-like"/>
</dbReference>
<comment type="subcellular location">
    <subcellularLocation>
        <location evidence="1">Membrane</location>
        <topology evidence="1">Multi-pass membrane protein</topology>
    </subcellularLocation>
</comment>
<proteinExistence type="inferred from homology"/>
<feature type="transmembrane region" description="Helical" evidence="7">
    <location>
        <begin position="173"/>
        <end position="191"/>
    </location>
</feature>
<feature type="transmembrane region" description="Helical" evidence="7">
    <location>
        <begin position="439"/>
        <end position="459"/>
    </location>
</feature>
<dbReference type="SUPFAM" id="SSF103473">
    <property type="entry name" value="MFS general substrate transporter"/>
    <property type="match status" value="1"/>
</dbReference>
<feature type="transmembrane region" description="Helical" evidence="7">
    <location>
        <begin position="344"/>
        <end position="363"/>
    </location>
</feature>
<feature type="transmembrane region" description="Helical" evidence="7">
    <location>
        <begin position="375"/>
        <end position="395"/>
    </location>
</feature>
<dbReference type="PROSITE" id="PS00216">
    <property type="entry name" value="SUGAR_TRANSPORT_1"/>
    <property type="match status" value="1"/>
</dbReference>
<dbReference type="PANTHER" id="PTHR48020">
    <property type="entry name" value="PROTON MYO-INOSITOL COTRANSPORTER"/>
    <property type="match status" value="1"/>
</dbReference>
<dbReference type="InterPro" id="IPR050814">
    <property type="entry name" value="Myo-inositol_Transporter"/>
</dbReference>
<evidence type="ECO:0000256" key="6">
    <source>
        <dbReference type="ARBA" id="ARBA00023136"/>
    </source>
</evidence>
<keyword evidence="10" id="KW-1185">Reference proteome</keyword>
<feature type="transmembrane region" description="Helical" evidence="7">
    <location>
        <begin position="83"/>
        <end position="104"/>
    </location>
</feature>
<keyword evidence="3" id="KW-0813">Transport</keyword>
<reference evidence="9 10" key="1">
    <citation type="submission" date="2024-04" db="EMBL/GenBank/DDBJ databases">
        <authorList>
            <person name="Fracassetti M."/>
        </authorList>
    </citation>
    <scope>NUCLEOTIDE SEQUENCE [LARGE SCALE GENOMIC DNA]</scope>
</reference>
<keyword evidence="4 7" id="KW-0812">Transmembrane</keyword>
<evidence type="ECO:0000256" key="2">
    <source>
        <dbReference type="ARBA" id="ARBA00010992"/>
    </source>
</evidence>
<organism evidence="9 10">
    <name type="scientific">Linum trigynum</name>
    <dbReference type="NCBI Taxonomy" id="586398"/>
    <lineage>
        <taxon>Eukaryota</taxon>
        <taxon>Viridiplantae</taxon>
        <taxon>Streptophyta</taxon>
        <taxon>Embryophyta</taxon>
        <taxon>Tracheophyta</taxon>
        <taxon>Spermatophyta</taxon>
        <taxon>Magnoliopsida</taxon>
        <taxon>eudicotyledons</taxon>
        <taxon>Gunneridae</taxon>
        <taxon>Pentapetalae</taxon>
        <taxon>rosids</taxon>
        <taxon>fabids</taxon>
        <taxon>Malpighiales</taxon>
        <taxon>Linaceae</taxon>
        <taxon>Linum</taxon>
    </lineage>
</organism>
<evidence type="ECO:0000256" key="5">
    <source>
        <dbReference type="ARBA" id="ARBA00022989"/>
    </source>
</evidence>
<dbReference type="GO" id="GO:0022857">
    <property type="term" value="F:transmembrane transporter activity"/>
    <property type="evidence" value="ECO:0007669"/>
    <property type="project" value="InterPro"/>
</dbReference>
<dbReference type="InterPro" id="IPR036259">
    <property type="entry name" value="MFS_trans_sf"/>
</dbReference>
<dbReference type="InterPro" id="IPR005829">
    <property type="entry name" value="Sugar_transporter_CS"/>
</dbReference>
<dbReference type="PROSITE" id="PS50850">
    <property type="entry name" value="MFS"/>
    <property type="match status" value="1"/>
</dbReference>
<dbReference type="PANTHER" id="PTHR48020:SF49">
    <property type="entry name" value="SUGAR TRANSPORTER"/>
    <property type="match status" value="1"/>
</dbReference>
<sequence length="486" mass="53756">MAASTKKFTILLCVVASQATLLYSFGYYTVVVLLSSTTTMEEDLGMTESQGHHFRRDTRWTFFFACFISGFVADFLGRRSTLILSGTLAFVGFLIMSLAVSYGVLITGRILSLVGIGLGLPVAPLYIGEVASPSRRGCLNTIPEILSVLGLWLGVLTRAAIRDLPATSQWRVMVGMGIIPSLILGVGMLFLPESPCWLVRRARVRDAKVALQRTLKTAEEVEARLLGLRKAARIPPTMGDENFDALAQDIRVLAIWQELRRPLVRPQLKKLLISVFTIQCLQPMSGVDLLTYESLMRYPHNGPGTPVEFVMEELLPLCGRLLPILAPLFLSDVIGRTPLVCHSLVAAGISMVFISTTTTMLNYDISPRVVKELKRWSTIAFFGSFSFGLGPMTMVHSSEALSFKVRAQVIGIAVMVNRLLSFGLYCLKPALDRVFESLIYWIINLGFLFGLWLCGRYIIETSNDSLEVLDNDFRPTLELSLGPLAT</sequence>
<name>A0AAV2C8C0_9ROSI</name>
<keyword evidence="5 7" id="KW-1133">Transmembrane helix</keyword>
<keyword evidence="6 7" id="KW-0472">Membrane</keyword>
<dbReference type="AlphaFoldDB" id="A0AAV2C8C0"/>
<gene>
    <name evidence="9" type="ORF">LTRI10_LOCUS122</name>
</gene>
<evidence type="ECO:0000313" key="10">
    <source>
        <dbReference type="Proteomes" id="UP001497516"/>
    </source>
</evidence>
<accession>A0AAV2C8C0</accession>
<dbReference type="Proteomes" id="UP001497516">
    <property type="component" value="Chromosome 1"/>
</dbReference>
<evidence type="ECO:0000256" key="4">
    <source>
        <dbReference type="ARBA" id="ARBA00022692"/>
    </source>
</evidence>
<evidence type="ECO:0000256" key="3">
    <source>
        <dbReference type="ARBA" id="ARBA00022448"/>
    </source>
</evidence>
<dbReference type="Gene3D" id="1.20.1250.20">
    <property type="entry name" value="MFS general substrate transporter like domains"/>
    <property type="match status" value="1"/>
</dbReference>
<feature type="domain" description="Major facilitator superfamily (MFS) profile" evidence="8">
    <location>
        <begin position="12"/>
        <end position="462"/>
    </location>
</feature>
<feature type="transmembrane region" description="Helical" evidence="7">
    <location>
        <begin position="60"/>
        <end position="76"/>
    </location>
</feature>
<feature type="transmembrane region" description="Helical" evidence="7">
    <location>
        <begin position="139"/>
        <end position="161"/>
    </location>
</feature>
<evidence type="ECO:0000256" key="1">
    <source>
        <dbReference type="ARBA" id="ARBA00004141"/>
    </source>
</evidence>
<dbReference type="Pfam" id="PF00083">
    <property type="entry name" value="Sugar_tr"/>
    <property type="match status" value="1"/>
</dbReference>
<dbReference type="EMBL" id="OZ034813">
    <property type="protein sequence ID" value="CAL1352131.1"/>
    <property type="molecule type" value="Genomic_DNA"/>
</dbReference>